<dbReference type="Pfam" id="PF00106">
    <property type="entry name" value="adh_short"/>
    <property type="match status" value="1"/>
</dbReference>
<keyword evidence="3" id="KW-1185">Reference proteome</keyword>
<dbReference type="InterPro" id="IPR002347">
    <property type="entry name" value="SDR_fam"/>
</dbReference>
<protein>
    <submittedName>
        <fullName evidence="2">Uncharacterized protein</fullName>
    </submittedName>
</protein>
<dbReference type="EMBL" id="RRYP01018432">
    <property type="protein sequence ID" value="TNV73642.1"/>
    <property type="molecule type" value="Genomic_DNA"/>
</dbReference>
<dbReference type="Proteomes" id="UP000785679">
    <property type="component" value="Unassembled WGS sequence"/>
</dbReference>
<evidence type="ECO:0000313" key="2">
    <source>
        <dbReference type="EMBL" id="TNV73642.1"/>
    </source>
</evidence>
<dbReference type="InterPro" id="IPR036291">
    <property type="entry name" value="NAD(P)-bd_dom_sf"/>
</dbReference>
<dbReference type="PANTHER" id="PTHR43975:SF2">
    <property type="entry name" value="EG:BACR7A4.14 PROTEIN-RELATED"/>
    <property type="match status" value="1"/>
</dbReference>
<evidence type="ECO:0000256" key="1">
    <source>
        <dbReference type="SAM" id="MobiDB-lite"/>
    </source>
</evidence>
<dbReference type="SUPFAM" id="SSF51735">
    <property type="entry name" value="NAD(P)-binding Rossmann-fold domains"/>
    <property type="match status" value="1"/>
</dbReference>
<proteinExistence type="predicted"/>
<reference evidence="2" key="1">
    <citation type="submission" date="2019-06" db="EMBL/GenBank/DDBJ databases">
        <authorList>
            <person name="Zheng W."/>
        </authorList>
    </citation>
    <scope>NUCLEOTIDE SEQUENCE</scope>
    <source>
        <strain evidence="2">QDHG01</strain>
    </source>
</reference>
<dbReference type="PRINTS" id="PR00081">
    <property type="entry name" value="GDHRDH"/>
</dbReference>
<gene>
    <name evidence="2" type="ORF">FGO68_gene7420</name>
</gene>
<sequence>MFEEIKARQGATTPGTLPNPGAAGTGMLSRLGNSLGIAPPIATKYDKGTETCLTYMKDFKDKRVIMTGATGGIGAKVAKKLLKAGAKVVMLVQDVTKVDVALNIKSQAFLNGNKYAAISLNLKEPYQIEKKFREAITMLQGHVDCLILCHGAINNDSIFDTNMLEWDQMMNLNVRASFQLVSLSIPFLKLSKGCITILSSNAGKAPQPGSIIYSTSMAMVNMLIETTALEVAFFGIRVNGVAPGVTNTQARMKKDSIGLTEAQNRTFLLEAGIDVPLQNQLNQPSEVAKSILWLSSGDAAFITGEILTIDGGQSLTSNDYPDYLKVLAQSRGAGEGLGAQLIGKIQVKPVYNAQNFQ</sequence>
<evidence type="ECO:0000313" key="3">
    <source>
        <dbReference type="Proteomes" id="UP000785679"/>
    </source>
</evidence>
<dbReference type="OrthoDB" id="311609at2759"/>
<dbReference type="PANTHER" id="PTHR43975">
    <property type="entry name" value="ZGC:101858"/>
    <property type="match status" value="1"/>
</dbReference>
<dbReference type="Gene3D" id="3.40.50.720">
    <property type="entry name" value="NAD(P)-binding Rossmann-like Domain"/>
    <property type="match status" value="1"/>
</dbReference>
<accession>A0A8J8NEB2</accession>
<name>A0A8J8NEB2_HALGN</name>
<comment type="caution">
    <text evidence="2">The sequence shown here is derived from an EMBL/GenBank/DDBJ whole genome shotgun (WGS) entry which is preliminary data.</text>
</comment>
<feature type="region of interest" description="Disordered" evidence="1">
    <location>
        <begin position="1"/>
        <end position="23"/>
    </location>
</feature>
<dbReference type="AlphaFoldDB" id="A0A8J8NEB2"/>
<organism evidence="2 3">
    <name type="scientific">Halteria grandinella</name>
    <dbReference type="NCBI Taxonomy" id="5974"/>
    <lineage>
        <taxon>Eukaryota</taxon>
        <taxon>Sar</taxon>
        <taxon>Alveolata</taxon>
        <taxon>Ciliophora</taxon>
        <taxon>Intramacronucleata</taxon>
        <taxon>Spirotrichea</taxon>
        <taxon>Stichotrichia</taxon>
        <taxon>Sporadotrichida</taxon>
        <taxon>Halteriidae</taxon>
        <taxon>Halteria</taxon>
    </lineage>
</organism>